<dbReference type="Gene3D" id="2.60.120.10">
    <property type="entry name" value="Jelly Rolls"/>
    <property type="match status" value="1"/>
</dbReference>
<dbReference type="Proteomes" id="UP000251561">
    <property type="component" value="Chromosome"/>
</dbReference>
<dbReference type="InterPro" id="IPR000595">
    <property type="entry name" value="cNMP-bd_dom"/>
</dbReference>
<evidence type="ECO:0000313" key="3">
    <source>
        <dbReference type="Proteomes" id="UP000251561"/>
    </source>
</evidence>
<evidence type="ECO:0000259" key="1">
    <source>
        <dbReference type="PROSITE" id="PS50042"/>
    </source>
</evidence>
<accession>A0A344LMG0</accession>
<keyword evidence="3" id="KW-1185">Reference proteome</keyword>
<protein>
    <submittedName>
        <fullName evidence="2">Crp/Fnr family transcriptional regulator</fullName>
    </submittedName>
</protein>
<dbReference type="InterPro" id="IPR014710">
    <property type="entry name" value="RmlC-like_jellyroll"/>
</dbReference>
<proteinExistence type="predicted"/>
<dbReference type="RefSeq" id="WP_113676249.1">
    <property type="nucleotide sequence ID" value="NZ_CP030261.1"/>
</dbReference>
<dbReference type="SUPFAM" id="SSF51206">
    <property type="entry name" value="cAMP-binding domain-like"/>
    <property type="match status" value="1"/>
</dbReference>
<dbReference type="OrthoDB" id="1092431at2"/>
<dbReference type="InterPro" id="IPR018490">
    <property type="entry name" value="cNMP-bd_dom_sf"/>
</dbReference>
<dbReference type="AlphaFoldDB" id="A0A344LMG0"/>
<evidence type="ECO:0000313" key="2">
    <source>
        <dbReference type="EMBL" id="AXB55102.1"/>
    </source>
</evidence>
<organism evidence="2 3">
    <name type="scientific">Flavobacterium fluviale</name>
    <dbReference type="NCBI Taxonomy" id="2249356"/>
    <lineage>
        <taxon>Bacteria</taxon>
        <taxon>Pseudomonadati</taxon>
        <taxon>Bacteroidota</taxon>
        <taxon>Flavobacteriia</taxon>
        <taxon>Flavobacteriales</taxon>
        <taxon>Flavobacteriaceae</taxon>
        <taxon>Flavobacterium</taxon>
    </lineage>
</organism>
<name>A0A344LMG0_9FLAO</name>
<dbReference type="Pfam" id="PF00027">
    <property type="entry name" value="cNMP_binding"/>
    <property type="match status" value="1"/>
</dbReference>
<dbReference type="CDD" id="cd00038">
    <property type="entry name" value="CAP_ED"/>
    <property type="match status" value="1"/>
</dbReference>
<dbReference type="KEGG" id="ffl:HYN86_00140"/>
<dbReference type="PROSITE" id="PS50042">
    <property type="entry name" value="CNMP_BINDING_3"/>
    <property type="match status" value="1"/>
</dbReference>
<dbReference type="EMBL" id="CP030261">
    <property type="protein sequence ID" value="AXB55102.1"/>
    <property type="molecule type" value="Genomic_DNA"/>
</dbReference>
<gene>
    <name evidence="2" type="ORF">HYN86_00140</name>
</gene>
<reference evidence="2 3" key="1">
    <citation type="submission" date="2018-06" db="EMBL/GenBank/DDBJ databases">
        <title>Genome sequencing of Flavobacterium.</title>
        <authorList>
            <person name="Baek M.-G."/>
            <person name="Yi H."/>
        </authorList>
    </citation>
    <scope>NUCLEOTIDE SEQUENCE [LARGE SCALE GENOMIC DNA]</scope>
    <source>
        <strain evidence="2 3">HYN0086</strain>
    </source>
</reference>
<sequence>MYNTILDHIQKFVPLEPSEIDILQSSLTLTQIKKKNLVLKEGQICNTMYFIVKGCMRQYIINSKGTEQTLQFAIENWWITDYLSYHNHIPSHFYIQAVETTEVIAIDKSVLESLLVQIPNLERYFRIVAQKAFGAAQMRIKFLFTMSAEERYNHFKNQQPDFVQRVPQYMLASYLDFSAEFMSKIRAGKV</sequence>
<feature type="domain" description="Cyclic nucleotide-binding" evidence="1">
    <location>
        <begin position="11"/>
        <end position="123"/>
    </location>
</feature>